<dbReference type="Proteomes" id="UP000199135">
    <property type="component" value="Unassembled WGS sequence"/>
</dbReference>
<dbReference type="EMBL" id="FOGP01000001">
    <property type="protein sequence ID" value="SER31439.1"/>
    <property type="molecule type" value="Genomic_DNA"/>
</dbReference>
<dbReference type="EMBL" id="FNWT01000001">
    <property type="protein sequence ID" value="SEH38192.1"/>
    <property type="molecule type" value="Genomic_DNA"/>
</dbReference>
<gene>
    <name evidence="4" type="ORF">SAMN05216446_0231</name>
    <name evidence="3" type="ORF">SAMN05216447_101225</name>
</gene>
<dbReference type="RefSeq" id="WP_090991409.1">
    <property type="nucleotide sequence ID" value="NZ_FNWT01000001.1"/>
</dbReference>
<feature type="coiled-coil region" evidence="1">
    <location>
        <begin position="201"/>
        <end position="228"/>
    </location>
</feature>
<reference evidence="4" key="2">
    <citation type="submission" date="2016-10" db="EMBL/GenBank/DDBJ databases">
        <authorList>
            <person name="de Groot N.N."/>
        </authorList>
    </citation>
    <scope>NUCLEOTIDE SEQUENCE [LARGE SCALE GENOMIC DNA]</scope>
    <source>
        <strain evidence="4">KHGC19</strain>
    </source>
</reference>
<dbReference type="Proteomes" id="UP000199128">
    <property type="component" value="Unassembled WGS sequence"/>
</dbReference>
<evidence type="ECO:0000256" key="1">
    <source>
        <dbReference type="SAM" id="Coils"/>
    </source>
</evidence>
<keyword evidence="2" id="KW-0472">Membrane</keyword>
<keyword evidence="6" id="KW-1185">Reference proteome</keyword>
<dbReference type="AlphaFoldDB" id="A0A1H9N6Z4"/>
<feature type="coiled-coil region" evidence="1">
    <location>
        <begin position="420"/>
        <end position="447"/>
    </location>
</feature>
<keyword evidence="1" id="KW-0175">Coiled coil</keyword>
<organism evidence="4 5">
    <name type="scientific">Parafannyhessea umbonata</name>
    <dbReference type="NCBI Taxonomy" id="604330"/>
    <lineage>
        <taxon>Bacteria</taxon>
        <taxon>Bacillati</taxon>
        <taxon>Actinomycetota</taxon>
        <taxon>Coriobacteriia</taxon>
        <taxon>Coriobacteriales</taxon>
        <taxon>Atopobiaceae</taxon>
        <taxon>Parafannyhessea</taxon>
    </lineage>
</organism>
<reference evidence="5 6" key="1">
    <citation type="submission" date="2016-10" db="EMBL/GenBank/DDBJ databases">
        <authorList>
            <person name="Varghese N."/>
            <person name="Submissions S."/>
        </authorList>
    </citation>
    <scope>NUCLEOTIDE SEQUENCE [LARGE SCALE GENOMIC DNA]</scope>
    <source>
        <strain evidence="5">KHGC19</strain>
        <strain evidence="3 6">WCP15</strain>
    </source>
</reference>
<keyword evidence="2" id="KW-1133">Transmembrane helix</keyword>
<keyword evidence="2" id="KW-0812">Transmembrane</keyword>
<evidence type="ECO:0000313" key="4">
    <source>
        <dbReference type="EMBL" id="SER31439.1"/>
    </source>
</evidence>
<accession>A0A1H9N6Z4</accession>
<feature type="transmembrane region" description="Helical" evidence="2">
    <location>
        <begin position="35"/>
        <end position="58"/>
    </location>
</feature>
<evidence type="ECO:0000256" key="2">
    <source>
        <dbReference type="SAM" id="Phobius"/>
    </source>
</evidence>
<evidence type="ECO:0000313" key="3">
    <source>
        <dbReference type="EMBL" id="SEH38192.1"/>
    </source>
</evidence>
<sequence length="689" mass="72366">MSHGSRYGGEGPCEEACAPIGIGTFVREDGGYTTVAVAVALLMSLVLVFATATIGWSVARAADVQTVADAAALSGSNVVAAYSTIAQVLDACVLSMGLLGVVVFAVGLIMAAVPLLAGASPPVIDAGKKILAARRDFAKSAAEGLRRLEAALPAIVSANSASTVAANARLGVSYSGLAVAFPTESQSDFSSLADDLDPAEMEQAAEELRQASEEKREAAERARAARDRAWRADNIDDPLCMRSRAQTLAGLTAGLNPYYATPESWRFDYARIRACNYYLTRMREEAPVTGSAAELTRSCARARFYSYAYQKICAATCIEADVVSIDLPELPHSRDTVRATELYTERIWPCTIEGSRRVLHCSSSCPGATGASSAYASLSDVDHGGAERCDVCQMDALAMGNVANASTNIDNGFEHYWRIVVEASRDYQQAKAEEAQAEERMREAAEKSGSAFERVMAYLSAPRPKLCPPGAHGCIAFVMRANPSAPPSSLVGSFLESGEIPAGAAVSAATLAPDDATDSHNVLSSVFDGISSETGELLPGALDGICGLWGDLLVGYGSAYGNVKESMGNFIDGAENVLGEKTGQWLRDKILGTISAAGIEPADMRLRKPVLTNSQYILDKNGGSKIAEVRAFISTLPDDPGEVVDACLSKLGEELGEVDVTVAEIPVPGLEGTSIPLTINLGDLMGAVA</sequence>
<feature type="transmembrane region" description="Helical" evidence="2">
    <location>
        <begin position="95"/>
        <end position="119"/>
    </location>
</feature>
<proteinExistence type="predicted"/>
<evidence type="ECO:0000313" key="5">
    <source>
        <dbReference type="Proteomes" id="UP000199128"/>
    </source>
</evidence>
<evidence type="ECO:0000313" key="6">
    <source>
        <dbReference type="Proteomes" id="UP000199135"/>
    </source>
</evidence>
<name>A0A1H9N6Z4_9ACTN</name>
<protein>
    <submittedName>
        <fullName evidence="4">Uncharacterized protein</fullName>
    </submittedName>
</protein>